<feature type="region of interest" description="Disordered" evidence="1">
    <location>
        <begin position="290"/>
        <end position="337"/>
    </location>
</feature>
<dbReference type="Proteomes" id="UP000792457">
    <property type="component" value="Unassembled WGS sequence"/>
</dbReference>
<evidence type="ECO:0000313" key="3">
    <source>
        <dbReference type="Proteomes" id="UP000792457"/>
    </source>
</evidence>
<name>A0A8K0JV89_LADFU</name>
<evidence type="ECO:0000313" key="2">
    <source>
        <dbReference type="EMBL" id="KAG8223016.1"/>
    </source>
</evidence>
<feature type="compositionally biased region" description="Low complexity" evidence="1">
    <location>
        <begin position="322"/>
        <end position="337"/>
    </location>
</feature>
<accession>A0A8K0JV89</accession>
<keyword evidence="3" id="KW-1185">Reference proteome</keyword>
<dbReference type="EMBL" id="KZ308149">
    <property type="protein sequence ID" value="KAG8223016.1"/>
    <property type="molecule type" value="Genomic_DNA"/>
</dbReference>
<dbReference type="OrthoDB" id="6115549at2759"/>
<dbReference type="AlphaFoldDB" id="A0A8K0JV89"/>
<feature type="compositionally biased region" description="Polar residues" evidence="1">
    <location>
        <begin position="290"/>
        <end position="307"/>
    </location>
</feature>
<feature type="region of interest" description="Disordered" evidence="1">
    <location>
        <begin position="210"/>
        <end position="274"/>
    </location>
</feature>
<reference evidence="2" key="1">
    <citation type="submission" date="2013-04" db="EMBL/GenBank/DDBJ databases">
        <authorList>
            <person name="Qu J."/>
            <person name="Murali S.C."/>
            <person name="Bandaranaike D."/>
            <person name="Bellair M."/>
            <person name="Blankenburg K."/>
            <person name="Chao H."/>
            <person name="Dinh H."/>
            <person name="Doddapaneni H."/>
            <person name="Downs B."/>
            <person name="Dugan-Rocha S."/>
            <person name="Elkadiri S."/>
            <person name="Gnanaolivu R.D."/>
            <person name="Hernandez B."/>
            <person name="Javaid M."/>
            <person name="Jayaseelan J.C."/>
            <person name="Lee S."/>
            <person name="Li M."/>
            <person name="Ming W."/>
            <person name="Munidasa M."/>
            <person name="Muniz J."/>
            <person name="Nguyen L."/>
            <person name="Ongeri F."/>
            <person name="Osuji N."/>
            <person name="Pu L.-L."/>
            <person name="Puazo M."/>
            <person name="Qu C."/>
            <person name="Quiroz J."/>
            <person name="Raj R."/>
            <person name="Weissenberger G."/>
            <person name="Xin Y."/>
            <person name="Zou X."/>
            <person name="Han Y."/>
            <person name="Richards S."/>
            <person name="Worley K."/>
            <person name="Muzny D."/>
            <person name="Gibbs R."/>
        </authorList>
    </citation>
    <scope>NUCLEOTIDE SEQUENCE</scope>
    <source>
        <strain evidence="2">Sampled in the wild</strain>
    </source>
</reference>
<proteinExistence type="predicted"/>
<comment type="caution">
    <text evidence="2">The sequence shown here is derived from an EMBL/GenBank/DDBJ whole genome shotgun (WGS) entry which is preliminary data.</text>
</comment>
<gene>
    <name evidence="2" type="ORF">J437_LFUL000724</name>
</gene>
<feature type="compositionally biased region" description="Polar residues" evidence="1">
    <location>
        <begin position="210"/>
        <end position="225"/>
    </location>
</feature>
<evidence type="ECO:0000256" key="1">
    <source>
        <dbReference type="SAM" id="MobiDB-lite"/>
    </source>
</evidence>
<organism evidence="2 3">
    <name type="scientific">Ladona fulva</name>
    <name type="common">Scarce chaser dragonfly</name>
    <name type="synonym">Libellula fulva</name>
    <dbReference type="NCBI Taxonomy" id="123851"/>
    <lineage>
        <taxon>Eukaryota</taxon>
        <taxon>Metazoa</taxon>
        <taxon>Ecdysozoa</taxon>
        <taxon>Arthropoda</taxon>
        <taxon>Hexapoda</taxon>
        <taxon>Insecta</taxon>
        <taxon>Pterygota</taxon>
        <taxon>Palaeoptera</taxon>
        <taxon>Odonata</taxon>
        <taxon>Epiprocta</taxon>
        <taxon>Anisoptera</taxon>
        <taxon>Libelluloidea</taxon>
        <taxon>Libellulidae</taxon>
        <taxon>Ladona</taxon>
    </lineage>
</organism>
<protein>
    <submittedName>
        <fullName evidence="2">Uncharacterized protein</fullName>
    </submittedName>
</protein>
<sequence length="337" mass="37572">MEMERKFFGLTRYDVKQMAFQLTLRNNLPHPFSRKTNIAGRKTELVKIKFNQNFQCGRNWHNGCPDQKCTSDLHERETSSQQNVIGRAGKNPRWALLAHKEPGIRTECSHVAFMKPFKTYYNQEIQKWLSCNEGRIVTQYEVAELMGKAYVRAATISNAMSGFRATGIYPLDDSIFTESKLIEELNESPSELISDAECAPQVLVDTARTESITLPPTDGDQLQKSGQDEPCSVLQSTSGSAPFHPVISPKDITALPKVQPPPRKRKGGESVVLTSSSYKKKLEYFYTGKGSKNSASAIGTAQKTNPPANKKKAVTGKRCEVSSPSESERTSTSGRRR</sequence>
<reference evidence="2" key="2">
    <citation type="submission" date="2017-10" db="EMBL/GenBank/DDBJ databases">
        <title>Ladona fulva Genome sequencing and assembly.</title>
        <authorList>
            <person name="Murali S."/>
            <person name="Richards S."/>
            <person name="Bandaranaike D."/>
            <person name="Bellair M."/>
            <person name="Blankenburg K."/>
            <person name="Chao H."/>
            <person name="Dinh H."/>
            <person name="Doddapaneni H."/>
            <person name="Dugan-Rocha S."/>
            <person name="Elkadiri S."/>
            <person name="Gnanaolivu R."/>
            <person name="Hernandez B."/>
            <person name="Skinner E."/>
            <person name="Javaid M."/>
            <person name="Lee S."/>
            <person name="Li M."/>
            <person name="Ming W."/>
            <person name="Munidasa M."/>
            <person name="Muniz J."/>
            <person name="Nguyen L."/>
            <person name="Hughes D."/>
            <person name="Osuji N."/>
            <person name="Pu L.-L."/>
            <person name="Puazo M."/>
            <person name="Qu C."/>
            <person name="Quiroz J."/>
            <person name="Raj R."/>
            <person name="Weissenberger G."/>
            <person name="Xin Y."/>
            <person name="Zou X."/>
            <person name="Han Y."/>
            <person name="Worley K."/>
            <person name="Muzny D."/>
            <person name="Gibbs R."/>
        </authorList>
    </citation>
    <scope>NUCLEOTIDE SEQUENCE</scope>
    <source>
        <strain evidence="2">Sampled in the wild</strain>
    </source>
</reference>